<evidence type="ECO:0000313" key="1">
    <source>
        <dbReference type="EMBL" id="KEK23932.1"/>
    </source>
</evidence>
<sequence>MAIKKTRANFHNGTDYDTFHYETQAGQVKIMGASGIVSDFDEMFLKGKLLQGINLNTIKDNGLYRVKGCTNAPSGMVATTVYLMKVDTVDTVVLQTFYDHTGNDTHQRAIVGSTIGTWSAGGKATNDAIADINKNVGSLTSLKTTVKTSIVNAVNEVQTEVDGLQTQVTSNDADIAKLKSDMTSHNHDSSYLKLSGGSLTGSVSVANNKSFFGKNTGGTDLNIGKVTTSNDVVLGDTKAKTIIHTNTKKMLIFNDGEYNHSVWHTGNVGAESGLDADKLDGLQASSFARVDVEPNFKENLIMTQGKDIILRAPAGSMNSGDLVFAEGGNGEIGRVFVNESGSLVMRSQYYGDMKVRYDGVITSEHGMEFNSKTKETDLKFRADDNDRGMGFYMNNNTRQMGLYDWHNDRFFFATDRNESSVHFFNQIKIQGKRLHIRSDAPSGASVGDVWIQV</sequence>
<dbReference type="STRING" id="574375.AZF08_20050"/>
<dbReference type="CDD" id="cd19958">
    <property type="entry name" value="pyocin_knob"/>
    <property type="match status" value="1"/>
</dbReference>
<evidence type="ECO:0000313" key="2">
    <source>
        <dbReference type="Proteomes" id="UP000027778"/>
    </source>
</evidence>
<protein>
    <submittedName>
        <fullName evidence="1">Uncharacterized protein</fullName>
    </submittedName>
</protein>
<dbReference type="Gene3D" id="1.20.5.340">
    <property type="match status" value="1"/>
</dbReference>
<dbReference type="OrthoDB" id="1921264at2"/>
<name>A0A073KBY7_9BACI</name>
<dbReference type="EMBL" id="JOTM01000011">
    <property type="protein sequence ID" value="KEK23932.1"/>
    <property type="molecule type" value="Genomic_DNA"/>
</dbReference>
<keyword evidence="2" id="KW-1185">Reference proteome</keyword>
<accession>A0A073KBY7</accession>
<comment type="caution">
    <text evidence="1">The sequence shown here is derived from an EMBL/GenBank/DDBJ whole genome shotgun (WGS) entry which is preliminary data.</text>
</comment>
<dbReference type="RefSeq" id="WP_033675026.1">
    <property type="nucleotide sequence ID" value="NZ_LTAQ01000004.1"/>
</dbReference>
<dbReference type="AlphaFoldDB" id="A0A073KBY7"/>
<gene>
    <name evidence="1" type="ORF">BAGA_05805</name>
</gene>
<dbReference type="Proteomes" id="UP000027778">
    <property type="component" value="Unassembled WGS sequence"/>
</dbReference>
<reference evidence="1 2" key="1">
    <citation type="submission" date="2014-06" db="EMBL/GenBank/DDBJ databases">
        <title>Draft genome sequence of Bacillus gaemokensis JCM 15801 (MCCC 1A00707).</title>
        <authorList>
            <person name="Lai Q."/>
            <person name="Liu Y."/>
            <person name="Shao Z."/>
        </authorList>
    </citation>
    <scope>NUCLEOTIDE SEQUENCE [LARGE SCALE GENOMIC DNA]</scope>
    <source>
        <strain evidence="1 2">JCM 15801</strain>
    </source>
</reference>
<proteinExistence type="predicted"/>
<organism evidence="1 2">
    <name type="scientific">Bacillus gaemokensis</name>
    <dbReference type="NCBI Taxonomy" id="574375"/>
    <lineage>
        <taxon>Bacteria</taxon>
        <taxon>Bacillati</taxon>
        <taxon>Bacillota</taxon>
        <taxon>Bacilli</taxon>
        <taxon>Bacillales</taxon>
        <taxon>Bacillaceae</taxon>
        <taxon>Bacillus</taxon>
        <taxon>Bacillus cereus group</taxon>
    </lineage>
</organism>